<reference evidence="2" key="2">
    <citation type="submission" date="2022-06" db="UniProtKB">
        <authorList>
            <consortium name="EnsemblPlants"/>
        </authorList>
    </citation>
    <scope>IDENTIFICATION</scope>
</reference>
<dbReference type="EnsemblPlants" id="TuG1812S0003278600.01.T01">
    <property type="protein sequence ID" value="TuG1812S0003278600.01.T01"/>
    <property type="gene ID" value="TuG1812S0003278600.01"/>
</dbReference>
<keyword evidence="3" id="KW-1185">Reference proteome</keyword>
<accession>A0A8R7RED8</accession>
<dbReference type="Proteomes" id="UP000015106">
    <property type="component" value="Unassembled WGS sequence"/>
</dbReference>
<protein>
    <submittedName>
        <fullName evidence="2">Uncharacterized protein</fullName>
    </submittedName>
</protein>
<evidence type="ECO:0000313" key="2">
    <source>
        <dbReference type="EnsemblPlants" id="TuG1812S0003278600.01.T01"/>
    </source>
</evidence>
<sequence>SSYNTLPPPAISLLCSSQIHPRSAAAPWTRVLVPGDSEHLHPFPCTMNFPSSPWIHSEKKDRDPSTTREEFPMCVYTVLQLHHTVPSNSLPGDEDDDYDYYGDL</sequence>
<name>A0A8R7RED8_TRIUA</name>
<evidence type="ECO:0000256" key="1">
    <source>
        <dbReference type="SAM" id="MobiDB-lite"/>
    </source>
</evidence>
<organism evidence="2 3">
    <name type="scientific">Triticum urartu</name>
    <name type="common">Red wild einkorn</name>
    <name type="synonym">Crithodium urartu</name>
    <dbReference type="NCBI Taxonomy" id="4572"/>
    <lineage>
        <taxon>Eukaryota</taxon>
        <taxon>Viridiplantae</taxon>
        <taxon>Streptophyta</taxon>
        <taxon>Embryophyta</taxon>
        <taxon>Tracheophyta</taxon>
        <taxon>Spermatophyta</taxon>
        <taxon>Magnoliopsida</taxon>
        <taxon>Liliopsida</taxon>
        <taxon>Poales</taxon>
        <taxon>Poaceae</taxon>
        <taxon>BOP clade</taxon>
        <taxon>Pooideae</taxon>
        <taxon>Triticodae</taxon>
        <taxon>Triticeae</taxon>
        <taxon>Triticinae</taxon>
        <taxon>Triticum</taxon>
    </lineage>
</organism>
<dbReference type="AlphaFoldDB" id="A0A8R7RED8"/>
<feature type="compositionally biased region" description="Acidic residues" evidence="1">
    <location>
        <begin position="92"/>
        <end position="104"/>
    </location>
</feature>
<evidence type="ECO:0000313" key="3">
    <source>
        <dbReference type="Proteomes" id="UP000015106"/>
    </source>
</evidence>
<feature type="region of interest" description="Disordered" evidence="1">
    <location>
        <begin position="85"/>
        <end position="104"/>
    </location>
</feature>
<reference evidence="3" key="1">
    <citation type="journal article" date="2013" name="Nature">
        <title>Draft genome of the wheat A-genome progenitor Triticum urartu.</title>
        <authorList>
            <person name="Ling H.Q."/>
            <person name="Zhao S."/>
            <person name="Liu D."/>
            <person name="Wang J."/>
            <person name="Sun H."/>
            <person name="Zhang C."/>
            <person name="Fan H."/>
            <person name="Li D."/>
            <person name="Dong L."/>
            <person name="Tao Y."/>
            <person name="Gao C."/>
            <person name="Wu H."/>
            <person name="Li Y."/>
            <person name="Cui Y."/>
            <person name="Guo X."/>
            <person name="Zheng S."/>
            <person name="Wang B."/>
            <person name="Yu K."/>
            <person name="Liang Q."/>
            <person name="Yang W."/>
            <person name="Lou X."/>
            <person name="Chen J."/>
            <person name="Feng M."/>
            <person name="Jian J."/>
            <person name="Zhang X."/>
            <person name="Luo G."/>
            <person name="Jiang Y."/>
            <person name="Liu J."/>
            <person name="Wang Z."/>
            <person name="Sha Y."/>
            <person name="Zhang B."/>
            <person name="Wu H."/>
            <person name="Tang D."/>
            <person name="Shen Q."/>
            <person name="Xue P."/>
            <person name="Zou S."/>
            <person name="Wang X."/>
            <person name="Liu X."/>
            <person name="Wang F."/>
            <person name="Yang Y."/>
            <person name="An X."/>
            <person name="Dong Z."/>
            <person name="Zhang K."/>
            <person name="Zhang X."/>
            <person name="Luo M.C."/>
            <person name="Dvorak J."/>
            <person name="Tong Y."/>
            <person name="Wang J."/>
            <person name="Yang H."/>
            <person name="Li Z."/>
            <person name="Wang D."/>
            <person name="Zhang A."/>
            <person name="Wang J."/>
        </authorList>
    </citation>
    <scope>NUCLEOTIDE SEQUENCE</scope>
    <source>
        <strain evidence="3">cv. G1812</strain>
    </source>
</reference>
<proteinExistence type="predicted"/>
<dbReference type="Gramene" id="TuG1812S0003278600.01.T01">
    <property type="protein sequence ID" value="TuG1812S0003278600.01.T01"/>
    <property type="gene ID" value="TuG1812S0003278600.01"/>
</dbReference>